<evidence type="ECO:0000256" key="1">
    <source>
        <dbReference type="SAM" id="MobiDB-lite"/>
    </source>
</evidence>
<protein>
    <submittedName>
        <fullName evidence="2">Uncharacterized protein</fullName>
    </submittedName>
</protein>
<name>A0A7Y5ATW2_9GAMM</name>
<dbReference type="Proteomes" id="UP000523161">
    <property type="component" value="Unassembled WGS sequence"/>
</dbReference>
<dbReference type="AlphaFoldDB" id="A0A7Y5ATW2"/>
<evidence type="ECO:0000313" key="2">
    <source>
        <dbReference type="EMBL" id="NRQ44453.1"/>
    </source>
</evidence>
<organism evidence="2 3">
    <name type="scientific">Rheinheimera lutimaris</name>
    <dbReference type="NCBI Taxonomy" id="2740584"/>
    <lineage>
        <taxon>Bacteria</taxon>
        <taxon>Pseudomonadati</taxon>
        <taxon>Pseudomonadota</taxon>
        <taxon>Gammaproteobacteria</taxon>
        <taxon>Chromatiales</taxon>
        <taxon>Chromatiaceae</taxon>
        <taxon>Rheinheimera</taxon>
    </lineage>
</organism>
<proteinExistence type="predicted"/>
<gene>
    <name evidence="2" type="ORF">HRH59_18090</name>
</gene>
<dbReference type="EMBL" id="JABSOD010000030">
    <property type="protein sequence ID" value="NRQ44453.1"/>
    <property type="molecule type" value="Genomic_DNA"/>
</dbReference>
<keyword evidence="3" id="KW-1185">Reference proteome</keyword>
<accession>A0A7Y5ATW2</accession>
<reference evidence="2 3" key="1">
    <citation type="submission" date="2020-06" db="EMBL/GenBank/DDBJ databases">
        <title>Rheinheimera sp. nov., a marine bacterium isolated from coastal.</title>
        <authorList>
            <person name="Yu Q."/>
            <person name="Qi Y."/>
            <person name="Pu J."/>
        </authorList>
    </citation>
    <scope>NUCLEOTIDE SEQUENCE [LARGE SCALE GENOMIC DNA]</scope>
    <source>
        <strain evidence="2 3">YQF-2</strain>
    </source>
</reference>
<sequence>MSDIRSTFTALSRAYGRPVLLALLLHAVLLAALLQTEFTPLAKPVSEPAVSEPIVSYLYQPPRPAPAEIQQPARENIVTPEVIKSAAAKVAQPAVKAEKRPVSQQQSAATVSPDRPDKLSAEDTEHTITTPRQSLALREFNRAATADPVAIEQAAQAAYQQFLQTQQQPKITVEKRHQQLSRDPALQVVAQLDDGKQLIRIKGGCRIADPTKDGFDGLMAARMVPCGDEAKTSDLLKQALEKHSKR</sequence>
<feature type="region of interest" description="Disordered" evidence="1">
    <location>
        <begin position="94"/>
        <end position="133"/>
    </location>
</feature>
<comment type="caution">
    <text evidence="2">The sequence shown here is derived from an EMBL/GenBank/DDBJ whole genome shotgun (WGS) entry which is preliminary data.</text>
</comment>
<evidence type="ECO:0000313" key="3">
    <source>
        <dbReference type="Proteomes" id="UP000523161"/>
    </source>
</evidence>
<dbReference type="RefSeq" id="WP_173502678.1">
    <property type="nucleotide sequence ID" value="NZ_JABSOD010000030.1"/>
</dbReference>
<feature type="compositionally biased region" description="Basic and acidic residues" evidence="1">
    <location>
        <begin position="114"/>
        <end position="126"/>
    </location>
</feature>